<dbReference type="AlphaFoldDB" id="A0A402BAZ3"/>
<evidence type="ECO:0000256" key="3">
    <source>
        <dbReference type="ARBA" id="ARBA00022448"/>
    </source>
</evidence>
<keyword evidence="3" id="KW-0813">Transport</keyword>
<evidence type="ECO:0000256" key="4">
    <source>
        <dbReference type="ARBA" id="ARBA00022475"/>
    </source>
</evidence>
<feature type="domain" description="ABC transporter" evidence="10">
    <location>
        <begin position="14"/>
        <end position="289"/>
    </location>
</feature>
<dbReference type="InterPro" id="IPR027417">
    <property type="entry name" value="P-loop_NTPase"/>
</dbReference>
<keyword evidence="5" id="KW-0997">Cell inner membrane</keyword>
<comment type="subcellular location">
    <subcellularLocation>
        <location evidence="1">Cell membrane</location>
        <topology evidence="1">Peripheral membrane protein</topology>
    </subcellularLocation>
</comment>
<keyword evidence="9" id="KW-0472">Membrane</keyword>
<proteinExistence type="inferred from homology"/>
<gene>
    <name evidence="11" type="ORF">KDA_39830</name>
</gene>
<dbReference type="InterPro" id="IPR017871">
    <property type="entry name" value="ABC_transporter-like_CS"/>
</dbReference>
<evidence type="ECO:0000313" key="11">
    <source>
        <dbReference type="EMBL" id="GCE28499.1"/>
    </source>
</evidence>
<evidence type="ECO:0000259" key="10">
    <source>
        <dbReference type="PROSITE" id="PS50893"/>
    </source>
</evidence>
<dbReference type="EMBL" id="BIFT01000001">
    <property type="protein sequence ID" value="GCE28499.1"/>
    <property type="molecule type" value="Genomic_DNA"/>
</dbReference>
<evidence type="ECO:0000256" key="5">
    <source>
        <dbReference type="ARBA" id="ARBA00022519"/>
    </source>
</evidence>
<dbReference type="Proteomes" id="UP000287171">
    <property type="component" value="Unassembled WGS sequence"/>
</dbReference>
<dbReference type="PANTHER" id="PTHR43297:SF14">
    <property type="entry name" value="ATPASE AAA-TYPE CORE DOMAIN-CONTAINING PROTEIN"/>
    <property type="match status" value="1"/>
</dbReference>
<sequence length="387" mass="43224">MAQDRGDTTLLLDVQRLGVEYAAENGTVKAVNDVSFTLRRGEILGLAGESGSGKSTLAYAVARLLRPPAAITQGQALYYPRVDLDVARYTQKHKRQQVQEILPEAGMALDVLHASDRQLQYLRWNEIAVVFQSAMNALNPVMTIGDQILDVLHTHRPGMDKQARQARVDELLRLVGISTDRQHSYSHELSGGMRQRAIIAIALALNPELIILDEPTTALDVVVQREILTELLRLRKQLNFAVIFITHDLSLLLEVADSIAIMYAGRIVETGSRRDIYRHPRHPYSYGLLNAFPSLVGPKRKMYSIPGSPPDLRNIPSGCAFRTRCPLAFSTCAQHLPVLLPYQEEEQATVTATVACHLYNPAYREQAPALKEIEQAYASAEKQRRRS</sequence>
<dbReference type="PROSITE" id="PS50893">
    <property type="entry name" value="ABC_TRANSPORTER_2"/>
    <property type="match status" value="1"/>
</dbReference>
<dbReference type="Pfam" id="PF08352">
    <property type="entry name" value="oligo_HPY"/>
    <property type="match status" value="1"/>
</dbReference>
<keyword evidence="8" id="KW-1278">Translocase</keyword>
<dbReference type="Gene3D" id="3.40.50.300">
    <property type="entry name" value="P-loop containing nucleotide triphosphate hydrolases"/>
    <property type="match status" value="1"/>
</dbReference>
<evidence type="ECO:0000256" key="6">
    <source>
        <dbReference type="ARBA" id="ARBA00022741"/>
    </source>
</evidence>
<evidence type="ECO:0000256" key="8">
    <source>
        <dbReference type="ARBA" id="ARBA00022967"/>
    </source>
</evidence>
<dbReference type="Pfam" id="PF00005">
    <property type="entry name" value="ABC_tran"/>
    <property type="match status" value="1"/>
</dbReference>
<dbReference type="GO" id="GO:0016887">
    <property type="term" value="F:ATP hydrolysis activity"/>
    <property type="evidence" value="ECO:0007669"/>
    <property type="project" value="InterPro"/>
</dbReference>
<reference evidence="12" key="1">
    <citation type="submission" date="2018-12" db="EMBL/GenBank/DDBJ databases">
        <title>Tengunoibacter tsumagoiensis gen. nov., sp. nov., Dictyobacter kobayashii sp. nov., D. alpinus sp. nov., and D. joshuensis sp. nov. and description of Dictyobacteraceae fam. nov. within the order Ktedonobacterales isolated from Tengu-no-mugimeshi.</title>
        <authorList>
            <person name="Wang C.M."/>
            <person name="Zheng Y."/>
            <person name="Sakai Y."/>
            <person name="Toyoda A."/>
            <person name="Minakuchi Y."/>
            <person name="Abe K."/>
            <person name="Yokota A."/>
            <person name="Yabe S."/>
        </authorList>
    </citation>
    <scope>NUCLEOTIDE SEQUENCE [LARGE SCALE GENOMIC DNA]</scope>
    <source>
        <strain evidence="12">Uno16</strain>
    </source>
</reference>
<dbReference type="RefSeq" id="WP_126628711.1">
    <property type="nucleotide sequence ID" value="NZ_BIFT01000001.1"/>
</dbReference>
<dbReference type="NCBIfam" id="TIGR01727">
    <property type="entry name" value="oligo_HPY"/>
    <property type="match status" value="1"/>
</dbReference>
<dbReference type="OrthoDB" id="9806285at2"/>
<dbReference type="InterPro" id="IPR013563">
    <property type="entry name" value="Oligopep_ABC_C"/>
</dbReference>
<dbReference type="InterPro" id="IPR003439">
    <property type="entry name" value="ABC_transporter-like_ATP-bd"/>
</dbReference>
<keyword evidence="12" id="KW-1185">Reference proteome</keyword>
<evidence type="ECO:0000313" key="12">
    <source>
        <dbReference type="Proteomes" id="UP000287171"/>
    </source>
</evidence>
<dbReference type="GO" id="GO:0005886">
    <property type="term" value="C:plasma membrane"/>
    <property type="evidence" value="ECO:0007669"/>
    <property type="project" value="UniProtKB-SubCell"/>
</dbReference>
<dbReference type="GO" id="GO:0015833">
    <property type="term" value="P:peptide transport"/>
    <property type="evidence" value="ECO:0007669"/>
    <property type="project" value="InterPro"/>
</dbReference>
<protein>
    <submittedName>
        <fullName evidence="11">Dipeptide/oligopeptide/nickel ABC transporter ATP-binding protein</fullName>
    </submittedName>
</protein>
<comment type="caution">
    <text evidence="11">The sequence shown here is derived from an EMBL/GenBank/DDBJ whole genome shotgun (WGS) entry which is preliminary data.</text>
</comment>
<organism evidence="11 12">
    <name type="scientific">Dictyobacter alpinus</name>
    <dbReference type="NCBI Taxonomy" id="2014873"/>
    <lineage>
        <taxon>Bacteria</taxon>
        <taxon>Bacillati</taxon>
        <taxon>Chloroflexota</taxon>
        <taxon>Ktedonobacteria</taxon>
        <taxon>Ktedonobacterales</taxon>
        <taxon>Dictyobacteraceae</taxon>
        <taxon>Dictyobacter</taxon>
    </lineage>
</organism>
<evidence type="ECO:0000256" key="1">
    <source>
        <dbReference type="ARBA" id="ARBA00004202"/>
    </source>
</evidence>
<keyword evidence="7 11" id="KW-0067">ATP-binding</keyword>
<evidence type="ECO:0000256" key="9">
    <source>
        <dbReference type="ARBA" id="ARBA00023136"/>
    </source>
</evidence>
<name>A0A402BAZ3_9CHLR</name>
<keyword evidence="6" id="KW-0547">Nucleotide-binding</keyword>
<comment type="similarity">
    <text evidence="2">Belongs to the ABC transporter superfamily.</text>
</comment>
<dbReference type="SMART" id="SM00382">
    <property type="entry name" value="AAA"/>
    <property type="match status" value="1"/>
</dbReference>
<dbReference type="PROSITE" id="PS00211">
    <property type="entry name" value="ABC_TRANSPORTER_1"/>
    <property type="match status" value="1"/>
</dbReference>
<accession>A0A402BAZ3</accession>
<evidence type="ECO:0000256" key="2">
    <source>
        <dbReference type="ARBA" id="ARBA00005417"/>
    </source>
</evidence>
<dbReference type="CDD" id="cd03257">
    <property type="entry name" value="ABC_NikE_OppD_transporters"/>
    <property type="match status" value="1"/>
</dbReference>
<dbReference type="GO" id="GO:0005524">
    <property type="term" value="F:ATP binding"/>
    <property type="evidence" value="ECO:0007669"/>
    <property type="project" value="UniProtKB-KW"/>
</dbReference>
<keyword evidence="4" id="KW-1003">Cell membrane</keyword>
<dbReference type="InterPro" id="IPR003593">
    <property type="entry name" value="AAA+_ATPase"/>
</dbReference>
<dbReference type="PANTHER" id="PTHR43297">
    <property type="entry name" value="OLIGOPEPTIDE TRANSPORT ATP-BINDING PROTEIN APPD"/>
    <property type="match status" value="1"/>
</dbReference>
<evidence type="ECO:0000256" key="7">
    <source>
        <dbReference type="ARBA" id="ARBA00022840"/>
    </source>
</evidence>
<dbReference type="SUPFAM" id="SSF52540">
    <property type="entry name" value="P-loop containing nucleoside triphosphate hydrolases"/>
    <property type="match status" value="1"/>
</dbReference>
<dbReference type="InterPro" id="IPR050388">
    <property type="entry name" value="ABC_Ni/Peptide_Import"/>
</dbReference>